<dbReference type="InterPro" id="IPR011042">
    <property type="entry name" value="6-blade_b-propeller_TolB-like"/>
</dbReference>
<evidence type="ECO:0000313" key="1">
    <source>
        <dbReference type="EMBL" id="CAD82865.1"/>
    </source>
</evidence>
<organism evidence="1">
    <name type="scientific">Magallana gigas</name>
    <name type="common">Pacific oyster</name>
    <name type="synonym">Crassostrea gigas</name>
    <dbReference type="NCBI Taxonomy" id="29159"/>
    <lineage>
        <taxon>Eukaryota</taxon>
        <taxon>Metazoa</taxon>
        <taxon>Spiralia</taxon>
        <taxon>Lophotrochozoa</taxon>
        <taxon>Mollusca</taxon>
        <taxon>Bivalvia</taxon>
        <taxon>Autobranchia</taxon>
        <taxon>Pteriomorphia</taxon>
        <taxon>Ostreida</taxon>
        <taxon>Ostreoidea</taxon>
        <taxon>Ostreidae</taxon>
        <taxon>Magallana</taxon>
    </lineage>
</organism>
<protein>
    <submittedName>
        <fullName evidence="1">Low density lipoprotein receptor-related protein</fullName>
    </submittedName>
</protein>
<feature type="non-terminal residue" evidence="1">
    <location>
        <position position="39"/>
    </location>
</feature>
<proteinExistence type="evidence at transcript level"/>
<keyword evidence="1" id="KW-0449">Lipoprotein</keyword>
<dbReference type="InterPro" id="IPR000033">
    <property type="entry name" value="LDLR_classB_rpt"/>
</dbReference>
<reference evidence="1" key="1">
    <citation type="submission" date="2003-03" db="EMBL/GenBank/DDBJ databases">
        <title>Cloning and characterization of a low density lipoprotein receptor-related protein (LDLR) from the bivalve mollusc Crassostrea gigas.</title>
        <authorList>
            <person name="Herpin A."/>
        </authorList>
    </citation>
    <scope>NUCLEOTIDE SEQUENCE</scope>
</reference>
<dbReference type="EMBL" id="AJ551268">
    <property type="protein sequence ID" value="CAD82865.1"/>
    <property type="molecule type" value="mRNA"/>
</dbReference>
<accession>Q7Z0Q0</accession>
<dbReference type="AlphaFoldDB" id="Q7Z0Q0"/>
<name>Q7Z0Q0_MAGGI</name>
<sequence length="39" mass="4559">LTAYLLSEGRDRIEVAKLDGRYRKTIINERLDEPRAITL</sequence>
<feature type="non-terminal residue" evidence="1">
    <location>
        <position position="1"/>
    </location>
</feature>
<keyword evidence="1" id="KW-0675">Receptor</keyword>
<dbReference type="Gene3D" id="2.120.10.30">
    <property type="entry name" value="TolB, C-terminal domain"/>
    <property type="match status" value="1"/>
</dbReference>
<dbReference type="Pfam" id="PF00058">
    <property type="entry name" value="Ldl_recept_b"/>
    <property type="match status" value="1"/>
</dbReference>
<gene>
    <name evidence="1" type="primary">ldlr</name>
</gene>